<sequence>MPIKGQRTIGAEQIRHTNKPTKSQLASQARSMKIGNKAVGMVALVAAMVLLQLAVAPTAMARLPRVSNETIVMVTEEGVQQRRYYCMQSCQWTACTNPNCNCISNSCFMIR</sequence>
<accession>A0A453PXG3</accession>
<reference evidence="3" key="3">
    <citation type="journal article" date="2017" name="Nature">
        <title>Genome sequence of the progenitor of the wheat D genome Aegilops tauschii.</title>
        <authorList>
            <person name="Luo M.C."/>
            <person name="Gu Y.Q."/>
            <person name="Puiu D."/>
            <person name="Wang H."/>
            <person name="Twardziok S.O."/>
            <person name="Deal K.R."/>
            <person name="Huo N."/>
            <person name="Zhu T."/>
            <person name="Wang L."/>
            <person name="Wang Y."/>
            <person name="McGuire P.E."/>
            <person name="Liu S."/>
            <person name="Long H."/>
            <person name="Ramasamy R.K."/>
            <person name="Rodriguez J.C."/>
            <person name="Van S.L."/>
            <person name="Yuan L."/>
            <person name="Wang Z."/>
            <person name="Xia Z."/>
            <person name="Xiao L."/>
            <person name="Anderson O.D."/>
            <person name="Ouyang S."/>
            <person name="Liang Y."/>
            <person name="Zimin A.V."/>
            <person name="Pertea G."/>
            <person name="Qi P."/>
            <person name="Bennetzen J.L."/>
            <person name="Dai X."/>
            <person name="Dawson M.W."/>
            <person name="Muller H.G."/>
            <person name="Kugler K."/>
            <person name="Rivarola-Duarte L."/>
            <person name="Spannagl M."/>
            <person name="Mayer K.F.X."/>
            <person name="Lu F.H."/>
            <person name="Bevan M.W."/>
            <person name="Leroy P."/>
            <person name="Li P."/>
            <person name="You F.M."/>
            <person name="Sun Q."/>
            <person name="Liu Z."/>
            <person name="Lyons E."/>
            <person name="Wicker T."/>
            <person name="Salzberg S.L."/>
            <person name="Devos K.M."/>
            <person name="Dvorak J."/>
        </authorList>
    </citation>
    <scope>NUCLEOTIDE SEQUENCE [LARGE SCALE GENOMIC DNA]</scope>
    <source>
        <strain evidence="3">cv. AL8/78</strain>
    </source>
</reference>
<evidence type="ECO:0000256" key="2">
    <source>
        <dbReference type="SAM" id="Phobius"/>
    </source>
</evidence>
<keyword evidence="2" id="KW-1133">Transmembrane helix</keyword>
<dbReference type="Proteomes" id="UP000015105">
    <property type="component" value="Chromosome 6D"/>
</dbReference>
<keyword evidence="4" id="KW-1185">Reference proteome</keyword>
<name>A0A453PXG3_AEGTS</name>
<reference evidence="4" key="1">
    <citation type="journal article" date="2014" name="Science">
        <title>Ancient hybridizations among the ancestral genomes of bread wheat.</title>
        <authorList>
            <consortium name="International Wheat Genome Sequencing Consortium,"/>
            <person name="Marcussen T."/>
            <person name="Sandve S.R."/>
            <person name="Heier L."/>
            <person name="Spannagl M."/>
            <person name="Pfeifer M."/>
            <person name="Jakobsen K.S."/>
            <person name="Wulff B.B."/>
            <person name="Steuernagel B."/>
            <person name="Mayer K.F."/>
            <person name="Olsen O.A."/>
        </authorList>
    </citation>
    <scope>NUCLEOTIDE SEQUENCE [LARGE SCALE GENOMIC DNA]</scope>
    <source>
        <strain evidence="4">cv. AL8/78</strain>
    </source>
</reference>
<feature type="transmembrane region" description="Helical" evidence="2">
    <location>
        <begin position="38"/>
        <end position="60"/>
    </location>
</feature>
<evidence type="ECO:0000256" key="1">
    <source>
        <dbReference type="SAM" id="MobiDB-lite"/>
    </source>
</evidence>
<dbReference type="AlphaFoldDB" id="A0A453PXG3"/>
<keyword evidence="2" id="KW-0812">Transmembrane</keyword>
<reference evidence="3" key="5">
    <citation type="journal article" date="2021" name="G3 (Bethesda)">
        <title>Aegilops tauschii genome assembly Aet v5.0 features greater sequence contiguity and improved annotation.</title>
        <authorList>
            <person name="Wang L."/>
            <person name="Zhu T."/>
            <person name="Rodriguez J.C."/>
            <person name="Deal K.R."/>
            <person name="Dubcovsky J."/>
            <person name="McGuire P.E."/>
            <person name="Lux T."/>
            <person name="Spannagl M."/>
            <person name="Mayer K.F.X."/>
            <person name="Baldrich P."/>
            <person name="Meyers B.C."/>
            <person name="Huo N."/>
            <person name="Gu Y.Q."/>
            <person name="Zhou H."/>
            <person name="Devos K.M."/>
            <person name="Bennetzen J.L."/>
            <person name="Unver T."/>
            <person name="Budak H."/>
            <person name="Gulick P.J."/>
            <person name="Galiba G."/>
            <person name="Kalapos B."/>
            <person name="Nelson D.R."/>
            <person name="Li P."/>
            <person name="You F.M."/>
            <person name="Luo M.C."/>
            <person name="Dvorak J."/>
        </authorList>
    </citation>
    <scope>NUCLEOTIDE SEQUENCE [LARGE SCALE GENOMIC DNA]</scope>
    <source>
        <strain evidence="3">cv. AL8/78</strain>
    </source>
</reference>
<reference evidence="3" key="4">
    <citation type="submission" date="2019-03" db="UniProtKB">
        <authorList>
            <consortium name="EnsemblPlants"/>
        </authorList>
    </citation>
    <scope>IDENTIFICATION</scope>
</reference>
<evidence type="ECO:0000313" key="4">
    <source>
        <dbReference type="Proteomes" id="UP000015105"/>
    </source>
</evidence>
<organism evidence="3 4">
    <name type="scientific">Aegilops tauschii subsp. strangulata</name>
    <name type="common">Goatgrass</name>
    <dbReference type="NCBI Taxonomy" id="200361"/>
    <lineage>
        <taxon>Eukaryota</taxon>
        <taxon>Viridiplantae</taxon>
        <taxon>Streptophyta</taxon>
        <taxon>Embryophyta</taxon>
        <taxon>Tracheophyta</taxon>
        <taxon>Spermatophyta</taxon>
        <taxon>Magnoliopsida</taxon>
        <taxon>Liliopsida</taxon>
        <taxon>Poales</taxon>
        <taxon>Poaceae</taxon>
        <taxon>BOP clade</taxon>
        <taxon>Pooideae</taxon>
        <taxon>Triticodae</taxon>
        <taxon>Triticeae</taxon>
        <taxon>Triticinae</taxon>
        <taxon>Aegilops</taxon>
    </lineage>
</organism>
<dbReference type="Gramene" id="AET6Gv20895400.1">
    <property type="protein sequence ID" value="AET6Gv20895400.1"/>
    <property type="gene ID" value="AET6Gv20895400"/>
</dbReference>
<dbReference type="EnsemblPlants" id="AET6Gv20895400.1">
    <property type="protein sequence ID" value="AET6Gv20895400.1"/>
    <property type="gene ID" value="AET6Gv20895400"/>
</dbReference>
<proteinExistence type="predicted"/>
<feature type="region of interest" description="Disordered" evidence="1">
    <location>
        <begin position="1"/>
        <end position="26"/>
    </location>
</feature>
<reference evidence="4" key="2">
    <citation type="journal article" date="2017" name="Nat. Plants">
        <title>The Aegilops tauschii genome reveals multiple impacts of transposons.</title>
        <authorList>
            <person name="Zhao G."/>
            <person name="Zou C."/>
            <person name="Li K."/>
            <person name="Wang K."/>
            <person name="Li T."/>
            <person name="Gao L."/>
            <person name="Zhang X."/>
            <person name="Wang H."/>
            <person name="Yang Z."/>
            <person name="Liu X."/>
            <person name="Jiang W."/>
            <person name="Mao L."/>
            <person name="Kong X."/>
            <person name="Jiao Y."/>
            <person name="Jia J."/>
        </authorList>
    </citation>
    <scope>NUCLEOTIDE SEQUENCE [LARGE SCALE GENOMIC DNA]</scope>
    <source>
        <strain evidence="4">cv. AL8/78</strain>
    </source>
</reference>
<protein>
    <submittedName>
        <fullName evidence="3">Uncharacterized protein</fullName>
    </submittedName>
</protein>
<evidence type="ECO:0000313" key="3">
    <source>
        <dbReference type="EnsemblPlants" id="AET6Gv20895400.1"/>
    </source>
</evidence>
<keyword evidence="2" id="KW-0472">Membrane</keyword>